<comment type="function">
    <text evidence="3">PPIases accelerate the folding of proteins. It catalyzes the cis-trans isomerization of proline imidic peptide bonds in oligopeptides.</text>
</comment>
<keyword evidence="3" id="KW-0732">Signal</keyword>
<feature type="signal peptide" evidence="3">
    <location>
        <begin position="1"/>
        <end position="23"/>
    </location>
</feature>
<dbReference type="InterPro" id="IPR002130">
    <property type="entry name" value="Cyclophilin-type_PPIase_dom"/>
</dbReference>
<dbReference type="PROSITE" id="PS50072">
    <property type="entry name" value="CSA_PPIASE_2"/>
    <property type="match status" value="1"/>
</dbReference>
<protein>
    <recommendedName>
        <fullName evidence="3">Peptidyl-prolyl cis-trans isomerase</fullName>
        <shortName evidence="3">PPIase</shortName>
        <ecNumber evidence="3">5.2.1.8</ecNumber>
    </recommendedName>
</protein>
<accession>A0A4P6P8Z0</accession>
<dbReference type="OrthoDB" id="9807797at2"/>
<reference evidence="5 6" key="1">
    <citation type="submission" date="2018-12" db="EMBL/GenBank/DDBJ databases">
        <title>Complete genome of Litorilituus sediminis.</title>
        <authorList>
            <person name="Liu A."/>
            <person name="Rong J."/>
        </authorList>
    </citation>
    <scope>NUCLEOTIDE SEQUENCE [LARGE SCALE GENOMIC DNA]</scope>
    <source>
        <strain evidence="5 6">JCM 17549</strain>
    </source>
</reference>
<name>A0A4P6P8Z0_9GAMM</name>
<dbReference type="PANTHER" id="PTHR43246">
    <property type="entry name" value="PEPTIDYL-PROLYL CIS-TRANS ISOMERASE CYP38, CHLOROPLASTIC"/>
    <property type="match status" value="1"/>
</dbReference>
<organism evidence="5 6">
    <name type="scientific">Litorilituus sediminis</name>
    <dbReference type="NCBI Taxonomy" id="718192"/>
    <lineage>
        <taxon>Bacteria</taxon>
        <taxon>Pseudomonadati</taxon>
        <taxon>Pseudomonadota</taxon>
        <taxon>Gammaproteobacteria</taxon>
        <taxon>Alteromonadales</taxon>
        <taxon>Colwelliaceae</taxon>
        <taxon>Litorilituus</taxon>
    </lineage>
</organism>
<dbReference type="KEGG" id="lsd:EMK97_14080"/>
<evidence type="ECO:0000313" key="6">
    <source>
        <dbReference type="Proteomes" id="UP000290244"/>
    </source>
</evidence>
<dbReference type="SUPFAM" id="SSF50891">
    <property type="entry name" value="Cyclophilin-like"/>
    <property type="match status" value="1"/>
</dbReference>
<proteinExistence type="inferred from homology"/>
<evidence type="ECO:0000313" key="5">
    <source>
        <dbReference type="EMBL" id="QBG36769.1"/>
    </source>
</evidence>
<evidence type="ECO:0000256" key="1">
    <source>
        <dbReference type="ARBA" id="ARBA00023110"/>
    </source>
</evidence>
<evidence type="ECO:0000256" key="2">
    <source>
        <dbReference type="ARBA" id="ARBA00023235"/>
    </source>
</evidence>
<evidence type="ECO:0000256" key="3">
    <source>
        <dbReference type="RuleBase" id="RU363019"/>
    </source>
</evidence>
<dbReference type="EC" id="5.2.1.8" evidence="3"/>
<comment type="similarity">
    <text evidence="3">Belongs to the cyclophilin-type PPIase family.</text>
</comment>
<keyword evidence="2 3" id="KW-0413">Isomerase</keyword>
<feature type="domain" description="PPIase cyclophilin-type" evidence="4">
    <location>
        <begin position="33"/>
        <end position="186"/>
    </location>
</feature>
<keyword evidence="1 3" id="KW-0697">Rotamase</keyword>
<feature type="chain" id="PRO_5020817391" description="Peptidyl-prolyl cis-trans isomerase" evidence="3">
    <location>
        <begin position="24"/>
        <end position="255"/>
    </location>
</feature>
<dbReference type="GO" id="GO:0003755">
    <property type="term" value="F:peptidyl-prolyl cis-trans isomerase activity"/>
    <property type="evidence" value="ECO:0007669"/>
    <property type="project" value="UniProtKB-UniRule"/>
</dbReference>
<sequence>MLKKVISSLLCCYSLVSLNSAQATIVEFQTSQGNFQVNLFDQTTPITVNNFLNYVNEQSYTNSLIHRAVPGFVVQGGGFEFAGDWPLSSLASNGAINNEPVYSNVKGTIAMAKLGGIVNSASNQWFFNLQDNSNNLDTQNGGFTVFGQVIGDGMAVLEKISALQLCNNNGLNDIPMVDYTSQECTDKAVPGLENFVVVEQITIVDSSEVTDADLTKIENTLIDQVTPPTQPEPSSGGGAMYWLLALLSLPLLRKK</sequence>
<dbReference type="RefSeq" id="WP_130603232.1">
    <property type="nucleotide sequence ID" value="NZ_CP034759.1"/>
</dbReference>
<dbReference type="InterPro" id="IPR044665">
    <property type="entry name" value="E_coli_cyclophilin_A-like"/>
</dbReference>
<dbReference type="PRINTS" id="PR00153">
    <property type="entry name" value="CSAPPISMRASE"/>
</dbReference>
<comment type="catalytic activity">
    <reaction evidence="3">
        <text>[protein]-peptidylproline (omega=180) = [protein]-peptidylproline (omega=0)</text>
        <dbReference type="Rhea" id="RHEA:16237"/>
        <dbReference type="Rhea" id="RHEA-COMP:10747"/>
        <dbReference type="Rhea" id="RHEA-COMP:10748"/>
        <dbReference type="ChEBI" id="CHEBI:83833"/>
        <dbReference type="ChEBI" id="CHEBI:83834"/>
        <dbReference type="EC" id="5.2.1.8"/>
    </reaction>
</comment>
<dbReference type="InterPro" id="IPR029000">
    <property type="entry name" value="Cyclophilin-like_dom_sf"/>
</dbReference>
<dbReference type="Pfam" id="PF00160">
    <property type="entry name" value="Pro_isomerase"/>
    <property type="match status" value="1"/>
</dbReference>
<gene>
    <name evidence="5" type="ORF">EMK97_14080</name>
</gene>
<keyword evidence="6" id="KW-1185">Reference proteome</keyword>
<dbReference type="EMBL" id="CP034759">
    <property type="protein sequence ID" value="QBG36769.1"/>
    <property type="molecule type" value="Genomic_DNA"/>
</dbReference>
<dbReference type="AlphaFoldDB" id="A0A4P6P8Z0"/>
<dbReference type="Gene3D" id="2.40.100.10">
    <property type="entry name" value="Cyclophilin-like"/>
    <property type="match status" value="1"/>
</dbReference>
<evidence type="ECO:0000259" key="4">
    <source>
        <dbReference type="PROSITE" id="PS50072"/>
    </source>
</evidence>
<dbReference type="Proteomes" id="UP000290244">
    <property type="component" value="Chromosome"/>
</dbReference>